<dbReference type="GeneID" id="80904214"/>
<sequence length="288" mass="32644">MNSGPRSDSTTHEILSTGEAESVADLNNQLHVDTSADKVYHTSVTHYAGHYTMPTEGQQAMQAMRQRLETLLPRELIQDEFGNAVPVEQVSSQHLAKLQGKVWCELHRCVDGEITEECIIAANSVRYIAKAFSKINSHIHEKLEQPYSENEVTFEPLVDWMTLDPVLDVTSLWFTLYRRNKSLLHKFSLANSNFVPRNPLRFCLECLLFIANERNEVWYIMKQDPNIVHADVPPPWPLTKSDDNDDNDASEEDLLSESDSSTSEESITPLKPPAEYETVGAMLKVDRG</sequence>
<gene>
    <name evidence="2" type="ORF">N0V89_000684</name>
</gene>
<dbReference type="Proteomes" id="UP001140513">
    <property type="component" value="Unassembled WGS sequence"/>
</dbReference>
<feature type="compositionally biased region" description="Low complexity" evidence="1">
    <location>
        <begin position="257"/>
        <end position="266"/>
    </location>
</feature>
<dbReference type="EMBL" id="JAPEUX010000001">
    <property type="protein sequence ID" value="KAJ4360124.1"/>
    <property type="molecule type" value="Genomic_DNA"/>
</dbReference>
<feature type="region of interest" description="Disordered" evidence="1">
    <location>
        <begin position="232"/>
        <end position="273"/>
    </location>
</feature>
<feature type="compositionally biased region" description="Acidic residues" evidence="1">
    <location>
        <begin position="243"/>
        <end position="256"/>
    </location>
</feature>
<keyword evidence="3" id="KW-1185">Reference proteome</keyword>
<dbReference type="AlphaFoldDB" id="A0A9W9CFX8"/>
<evidence type="ECO:0000313" key="2">
    <source>
        <dbReference type="EMBL" id="KAJ4360124.1"/>
    </source>
</evidence>
<evidence type="ECO:0000256" key="1">
    <source>
        <dbReference type="SAM" id="MobiDB-lite"/>
    </source>
</evidence>
<name>A0A9W9CFX8_9PLEO</name>
<comment type="caution">
    <text evidence="2">The sequence shown here is derived from an EMBL/GenBank/DDBJ whole genome shotgun (WGS) entry which is preliminary data.</text>
</comment>
<dbReference type="OrthoDB" id="5411773at2759"/>
<dbReference type="RefSeq" id="XP_056076326.1">
    <property type="nucleotide sequence ID" value="XM_056209504.1"/>
</dbReference>
<protein>
    <submittedName>
        <fullName evidence="2">Uncharacterized protein</fullName>
    </submittedName>
</protein>
<evidence type="ECO:0000313" key="3">
    <source>
        <dbReference type="Proteomes" id="UP001140513"/>
    </source>
</evidence>
<accession>A0A9W9CFX8</accession>
<proteinExistence type="predicted"/>
<organism evidence="2 3">
    <name type="scientific">Didymosphaeria variabile</name>
    <dbReference type="NCBI Taxonomy" id="1932322"/>
    <lineage>
        <taxon>Eukaryota</taxon>
        <taxon>Fungi</taxon>
        <taxon>Dikarya</taxon>
        <taxon>Ascomycota</taxon>
        <taxon>Pezizomycotina</taxon>
        <taxon>Dothideomycetes</taxon>
        <taxon>Pleosporomycetidae</taxon>
        <taxon>Pleosporales</taxon>
        <taxon>Massarineae</taxon>
        <taxon>Didymosphaeriaceae</taxon>
        <taxon>Didymosphaeria</taxon>
    </lineage>
</organism>
<reference evidence="2" key="1">
    <citation type="submission" date="2022-10" db="EMBL/GenBank/DDBJ databases">
        <title>Tapping the CABI collections for fungal endophytes: first genome assemblies for Collariella, Neodidymelliopsis, Ascochyta clinopodiicola, Didymella pomorum, Didymosphaeria variabile, Neocosmospora piperis and Neocucurbitaria cava.</title>
        <authorList>
            <person name="Hill R."/>
        </authorList>
    </citation>
    <scope>NUCLEOTIDE SEQUENCE</scope>
    <source>
        <strain evidence="2">IMI 356815</strain>
    </source>
</reference>